<protein>
    <submittedName>
        <fullName evidence="2">Uncharacterized protein</fullName>
    </submittedName>
</protein>
<accession>A0AAP0WZU7</accession>
<feature type="compositionally biased region" description="Basic and acidic residues" evidence="1">
    <location>
        <begin position="8"/>
        <end position="26"/>
    </location>
</feature>
<dbReference type="Proteomes" id="UP001415857">
    <property type="component" value="Unassembled WGS sequence"/>
</dbReference>
<feature type="region of interest" description="Disordered" evidence="1">
    <location>
        <begin position="1"/>
        <end position="33"/>
    </location>
</feature>
<dbReference type="AlphaFoldDB" id="A0AAP0WZU7"/>
<organism evidence="2 3">
    <name type="scientific">Liquidambar formosana</name>
    <name type="common">Formosan gum</name>
    <dbReference type="NCBI Taxonomy" id="63359"/>
    <lineage>
        <taxon>Eukaryota</taxon>
        <taxon>Viridiplantae</taxon>
        <taxon>Streptophyta</taxon>
        <taxon>Embryophyta</taxon>
        <taxon>Tracheophyta</taxon>
        <taxon>Spermatophyta</taxon>
        <taxon>Magnoliopsida</taxon>
        <taxon>eudicotyledons</taxon>
        <taxon>Gunneridae</taxon>
        <taxon>Pentapetalae</taxon>
        <taxon>Saxifragales</taxon>
        <taxon>Altingiaceae</taxon>
        <taxon>Liquidambar</taxon>
    </lineage>
</organism>
<gene>
    <name evidence="2" type="ORF">L1049_015535</name>
</gene>
<evidence type="ECO:0000313" key="2">
    <source>
        <dbReference type="EMBL" id="KAK9287124.1"/>
    </source>
</evidence>
<proteinExistence type="predicted"/>
<keyword evidence="3" id="KW-1185">Reference proteome</keyword>
<name>A0AAP0WZU7_LIQFO</name>
<dbReference type="SUPFAM" id="SSF53756">
    <property type="entry name" value="UDP-Glycosyltransferase/glycogen phosphorylase"/>
    <property type="match status" value="1"/>
</dbReference>
<evidence type="ECO:0000313" key="3">
    <source>
        <dbReference type="Proteomes" id="UP001415857"/>
    </source>
</evidence>
<sequence>MGGGDEVAEMRKRARELGEEAKKAVEEGGSSYADAEALIEELKSSRRIDS</sequence>
<dbReference type="EMBL" id="JBBPBK010000004">
    <property type="protein sequence ID" value="KAK9287124.1"/>
    <property type="molecule type" value="Genomic_DNA"/>
</dbReference>
<comment type="caution">
    <text evidence="2">The sequence shown here is derived from an EMBL/GenBank/DDBJ whole genome shotgun (WGS) entry which is preliminary data.</text>
</comment>
<evidence type="ECO:0000256" key="1">
    <source>
        <dbReference type="SAM" id="MobiDB-lite"/>
    </source>
</evidence>
<reference evidence="2 3" key="1">
    <citation type="journal article" date="2024" name="Plant J.">
        <title>Genome sequences and population genomics reveal climatic adaptation and genomic divergence between two closely related sweetgum species.</title>
        <authorList>
            <person name="Xu W.Q."/>
            <person name="Ren C.Q."/>
            <person name="Zhang X.Y."/>
            <person name="Comes H.P."/>
            <person name="Liu X.H."/>
            <person name="Li Y.G."/>
            <person name="Kettle C.J."/>
            <person name="Jalonen R."/>
            <person name="Gaisberger H."/>
            <person name="Ma Y.Z."/>
            <person name="Qiu Y.X."/>
        </authorList>
    </citation>
    <scope>NUCLEOTIDE SEQUENCE [LARGE SCALE GENOMIC DNA]</scope>
    <source>
        <strain evidence="2">Hangzhou</strain>
    </source>
</reference>